<proteinExistence type="predicted"/>
<dbReference type="EMBL" id="QUMU01000011">
    <property type="protein sequence ID" value="REG26517.1"/>
    <property type="molecule type" value="Genomic_DNA"/>
</dbReference>
<protein>
    <submittedName>
        <fullName evidence="1">Uncharacterized protein</fullName>
    </submittedName>
</protein>
<evidence type="ECO:0000313" key="2">
    <source>
        <dbReference type="Proteomes" id="UP000256345"/>
    </source>
</evidence>
<name>A0ABX9JSR1_9BACT</name>
<evidence type="ECO:0000313" key="1">
    <source>
        <dbReference type="EMBL" id="REG26517.1"/>
    </source>
</evidence>
<comment type="caution">
    <text evidence="1">The sequence shown here is derived from an EMBL/GenBank/DDBJ whole genome shotgun (WGS) entry which is preliminary data.</text>
</comment>
<sequence>MGKRNTRNASASSSAQLPRMIPVLQKATDLFEEEVRDRLGSDNKSLLKSIQEARDFYARAARTAVHPVRKMEWGALAELQETSWLRDKVVRSTVVYFFSGPLTGHNEFQRIVRQRLGESLPLSPIIPASYGKVGDRWSVSAHSRDENHDRHDYEIKAISSVGS</sequence>
<gene>
    <name evidence="1" type="ORF">ATI61_11166</name>
</gene>
<reference evidence="1 2" key="1">
    <citation type="submission" date="2018-08" db="EMBL/GenBank/DDBJ databases">
        <title>Genomic Encyclopedia of Archaeal and Bacterial Type Strains, Phase II (KMG-II): from individual species to whole genera.</title>
        <authorList>
            <person name="Goeker M."/>
        </authorList>
    </citation>
    <scope>NUCLEOTIDE SEQUENCE [LARGE SCALE GENOMIC DNA]</scope>
    <source>
        <strain evidence="1 2">DSM 2261</strain>
    </source>
</reference>
<dbReference type="Proteomes" id="UP000256345">
    <property type="component" value="Unassembled WGS sequence"/>
</dbReference>
<accession>A0ABX9JSR1</accession>
<organism evidence="1 2">
    <name type="scientific">Archangium gephyra</name>
    <dbReference type="NCBI Taxonomy" id="48"/>
    <lineage>
        <taxon>Bacteria</taxon>
        <taxon>Pseudomonadati</taxon>
        <taxon>Myxococcota</taxon>
        <taxon>Myxococcia</taxon>
        <taxon>Myxococcales</taxon>
        <taxon>Cystobacterineae</taxon>
        <taxon>Archangiaceae</taxon>
        <taxon>Archangium</taxon>
    </lineage>
</organism>
<keyword evidence="2" id="KW-1185">Reference proteome</keyword>